<evidence type="ECO:0000313" key="3">
    <source>
        <dbReference type="Proteomes" id="UP000194841"/>
    </source>
</evidence>
<keyword evidence="3" id="KW-1185">Reference proteome</keyword>
<organism evidence="2 3">
    <name type="scientific">Pseudoalteromonas ulvae</name>
    <dbReference type="NCBI Taxonomy" id="107327"/>
    <lineage>
        <taxon>Bacteria</taxon>
        <taxon>Pseudomonadati</taxon>
        <taxon>Pseudomonadota</taxon>
        <taxon>Gammaproteobacteria</taxon>
        <taxon>Alteromonadales</taxon>
        <taxon>Pseudoalteromonadaceae</taxon>
        <taxon>Pseudoalteromonas</taxon>
    </lineage>
</organism>
<proteinExistence type="predicted"/>
<name>A0A2C9ZZJ4_PSEDV</name>
<protein>
    <submittedName>
        <fullName evidence="2">Uncharacterized protein</fullName>
    </submittedName>
</protein>
<keyword evidence="1" id="KW-0472">Membrane</keyword>
<feature type="transmembrane region" description="Helical" evidence="1">
    <location>
        <begin position="46"/>
        <end position="64"/>
    </location>
</feature>
<feature type="transmembrane region" description="Helical" evidence="1">
    <location>
        <begin position="7"/>
        <end position="40"/>
    </location>
</feature>
<keyword evidence="1" id="KW-0812">Transmembrane</keyword>
<evidence type="ECO:0000256" key="1">
    <source>
        <dbReference type="SAM" id="Phobius"/>
    </source>
</evidence>
<gene>
    <name evidence="2" type="ORF">B1199_18870</name>
</gene>
<dbReference type="RefSeq" id="WP_140372889.1">
    <property type="nucleotide sequence ID" value="NZ_MWPV01000007.1"/>
</dbReference>
<dbReference type="Proteomes" id="UP000194841">
    <property type="component" value="Unassembled WGS sequence"/>
</dbReference>
<evidence type="ECO:0000313" key="2">
    <source>
        <dbReference type="EMBL" id="OUL56176.1"/>
    </source>
</evidence>
<feature type="transmembrane region" description="Helical" evidence="1">
    <location>
        <begin position="76"/>
        <end position="98"/>
    </location>
</feature>
<comment type="caution">
    <text evidence="2">The sequence shown here is derived from an EMBL/GenBank/DDBJ whole genome shotgun (WGS) entry which is preliminary data.</text>
</comment>
<keyword evidence="1" id="KW-1133">Transmembrane helix</keyword>
<dbReference type="EMBL" id="MWPV01000007">
    <property type="protein sequence ID" value="OUL56176.1"/>
    <property type="molecule type" value="Genomic_DNA"/>
</dbReference>
<dbReference type="AlphaFoldDB" id="A0A2C9ZZJ4"/>
<accession>A0A2C9ZZJ4</accession>
<dbReference type="OrthoDB" id="9976213at2"/>
<reference evidence="2 3" key="1">
    <citation type="submission" date="2017-02" db="EMBL/GenBank/DDBJ databases">
        <title>Pseudoalteromonas ulvae TC14 Genome.</title>
        <authorList>
            <person name="Molmeret M."/>
        </authorList>
    </citation>
    <scope>NUCLEOTIDE SEQUENCE [LARGE SCALE GENOMIC DNA]</scope>
    <source>
        <strain evidence="2">TC14</strain>
    </source>
</reference>
<sequence length="113" mass="12912">MKQKARIALMCGLILPLFSFSSPLMILAWLPYLICGYFYLTKRYQLAFWGALLPVCLDILLFISSDDQQAGVNFGMLLNLYVAPFINLLLLMPLGLIAHDLYGRLKQKTRETH</sequence>